<evidence type="ECO:0008006" key="2">
    <source>
        <dbReference type="Google" id="ProtNLM"/>
    </source>
</evidence>
<comment type="caution">
    <text evidence="1">The sequence shown here is derived from an EMBL/GenBank/DDBJ whole genome shotgun (WGS) entry which is preliminary data.</text>
</comment>
<dbReference type="Pfam" id="PF07505">
    <property type="entry name" value="DUF5131"/>
    <property type="match status" value="1"/>
</dbReference>
<dbReference type="InterPro" id="IPR011101">
    <property type="entry name" value="DUF5131"/>
</dbReference>
<gene>
    <name evidence="1" type="ORF">LCGC14_2490800</name>
</gene>
<dbReference type="AlphaFoldDB" id="A0A0F9B4W2"/>
<protein>
    <recommendedName>
        <fullName evidence="2">DUF5131 family protein</fullName>
    </recommendedName>
</protein>
<proteinExistence type="predicted"/>
<organism evidence="1">
    <name type="scientific">marine sediment metagenome</name>
    <dbReference type="NCBI Taxonomy" id="412755"/>
    <lineage>
        <taxon>unclassified sequences</taxon>
        <taxon>metagenomes</taxon>
        <taxon>ecological metagenomes</taxon>
    </lineage>
</organism>
<reference evidence="1" key="1">
    <citation type="journal article" date="2015" name="Nature">
        <title>Complex archaea that bridge the gap between prokaryotes and eukaryotes.</title>
        <authorList>
            <person name="Spang A."/>
            <person name="Saw J.H."/>
            <person name="Jorgensen S.L."/>
            <person name="Zaremba-Niedzwiedzka K."/>
            <person name="Martijn J."/>
            <person name="Lind A.E."/>
            <person name="van Eijk R."/>
            <person name="Schleper C."/>
            <person name="Guy L."/>
            <person name="Ettema T.J."/>
        </authorList>
    </citation>
    <scope>NUCLEOTIDE SEQUENCE</scope>
</reference>
<dbReference type="EMBL" id="LAZR01039475">
    <property type="protein sequence ID" value="KKL16914.1"/>
    <property type="molecule type" value="Genomic_DNA"/>
</dbReference>
<name>A0A0F9B4W2_9ZZZZ</name>
<sequence length="235" mass="27675">MIHVATATEQDELTASERLALYRGEKLTKTKIDWCDFSWNPVWGCRNNCPYCYARKLAKRFGDSEFKPTWKQKNFDKPFPKKLSRIFVNSMSDICWWPWEWMESVLKKIADNRMHTFLFLTKSPGIYFGYEFPLNCRLGATVTREKYLTSSLALSEKCDFVSIEPMLERIYPQPLNIFTWVIIGAETGNRKGKVIPKRKWIAEIVDYCKANQIPVFLKESLREIWGGELIQEYPK</sequence>
<accession>A0A0F9B4W2</accession>
<evidence type="ECO:0000313" key="1">
    <source>
        <dbReference type="EMBL" id="KKL16914.1"/>
    </source>
</evidence>